<dbReference type="InterPro" id="IPR041657">
    <property type="entry name" value="HTH_17"/>
</dbReference>
<reference evidence="3 4" key="1">
    <citation type="submission" date="2018-03" db="EMBL/GenBank/DDBJ databases">
        <title>The draft genome of Sphingosinicella sp. GL-C-18.</title>
        <authorList>
            <person name="Liu L."/>
            <person name="Li L."/>
            <person name="Liang L."/>
            <person name="Zhang X."/>
            <person name="Wang T."/>
        </authorList>
    </citation>
    <scope>NUCLEOTIDE SEQUENCE [LARGE SCALE GENOMIC DNA]</scope>
    <source>
        <strain evidence="3 4">GL-C-18</strain>
    </source>
</reference>
<dbReference type="GO" id="GO:0016301">
    <property type="term" value="F:kinase activity"/>
    <property type="evidence" value="ECO:0007669"/>
    <property type="project" value="UniProtKB-KW"/>
</dbReference>
<dbReference type="Gene3D" id="1.10.1660.10">
    <property type="match status" value="1"/>
</dbReference>
<dbReference type="SUPFAM" id="SSF46955">
    <property type="entry name" value="Putative DNA-binding domain"/>
    <property type="match status" value="1"/>
</dbReference>
<dbReference type="AlphaFoldDB" id="A0A2P7QRX3"/>
<organism evidence="3 4">
    <name type="scientific">Allosphingosinicella deserti</name>
    <dbReference type="NCBI Taxonomy" id="2116704"/>
    <lineage>
        <taxon>Bacteria</taxon>
        <taxon>Pseudomonadati</taxon>
        <taxon>Pseudomonadota</taxon>
        <taxon>Alphaproteobacteria</taxon>
        <taxon>Sphingomonadales</taxon>
        <taxon>Sphingomonadaceae</taxon>
        <taxon>Allosphingosinicella</taxon>
    </lineage>
</organism>
<dbReference type="Gene3D" id="3.30.450.40">
    <property type="match status" value="1"/>
</dbReference>
<feature type="domain" description="GAF" evidence="2">
    <location>
        <begin position="213"/>
        <end position="355"/>
    </location>
</feature>
<dbReference type="SMART" id="SM00065">
    <property type="entry name" value="GAF"/>
    <property type="match status" value="1"/>
</dbReference>
<dbReference type="NCBIfam" id="TIGR01764">
    <property type="entry name" value="excise"/>
    <property type="match status" value="1"/>
</dbReference>
<gene>
    <name evidence="3" type="ORF">C7I55_10360</name>
</gene>
<sequence length="392" mass="42075">MGKTDKDILTTADTAKLLGVSVRTAQLLIEGGSITSWKTPGGHRRVYRADVLSLIDDRSRPAAPHPSATVIVLGTAERLAVYDRLFAAAPECTVEMFEDVLEALVAVGSVKPHTIIVDLAGSGAERLPLLRSLSSSSVAGGSQILAVGEQSLVPRDLPPRVTGADDPESAVSAVRATLSDKDELTLSNETFPIALNEGRRLVALERSGLVDTAPEEAFDRLTWLAAHGLKAPVALMTLLTPTRQWFKSRFGLDLPETPRSWAFCNHTVMQKGVFSVDDLAADPRFAENPAVKGEPRFRFYAGAPVLDEDGFVVGSLCVIDHKPRTLTDHESQTISALAALASDEVRLRALDRKLRESNRRTTEKKDGNAATAANEISGPARRGGSKSDLGRA</sequence>
<dbReference type="InterPro" id="IPR003018">
    <property type="entry name" value="GAF"/>
</dbReference>
<dbReference type="InterPro" id="IPR029016">
    <property type="entry name" value="GAF-like_dom_sf"/>
</dbReference>
<dbReference type="EMBL" id="PXYI01000003">
    <property type="protein sequence ID" value="PSJ40705.1"/>
    <property type="molecule type" value="Genomic_DNA"/>
</dbReference>
<evidence type="ECO:0000259" key="2">
    <source>
        <dbReference type="SMART" id="SM00065"/>
    </source>
</evidence>
<keyword evidence="3" id="KW-0418">Kinase</keyword>
<dbReference type="PANTHER" id="PTHR43102:SF2">
    <property type="entry name" value="GAF DOMAIN-CONTAINING PROTEIN"/>
    <property type="match status" value="1"/>
</dbReference>
<evidence type="ECO:0000256" key="1">
    <source>
        <dbReference type="SAM" id="MobiDB-lite"/>
    </source>
</evidence>
<accession>A0A2P7QRX3</accession>
<keyword evidence="3" id="KW-0808">Transferase</keyword>
<dbReference type="OrthoDB" id="9812260at2"/>
<dbReference type="Pfam" id="PF12728">
    <property type="entry name" value="HTH_17"/>
    <property type="match status" value="1"/>
</dbReference>
<feature type="region of interest" description="Disordered" evidence="1">
    <location>
        <begin position="354"/>
        <end position="392"/>
    </location>
</feature>
<keyword evidence="4" id="KW-1185">Reference proteome</keyword>
<dbReference type="PANTHER" id="PTHR43102">
    <property type="entry name" value="SLR1143 PROTEIN"/>
    <property type="match status" value="1"/>
</dbReference>
<evidence type="ECO:0000313" key="4">
    <source>
        <dbReference type="Proteomes" id="UP000241167"/>
    </source>
</evidence>
<comment type="caution">
    <text evidence="3">The sequence shown here is derived from an EMBL/GenBank/DDBJ whole genome shotgun (WGS) entry which is preliminary data.</text>
</comment>
<proteinExistence type="predicted"/>
<dbReference type="RefSeq" id="WP_106512856.1">
    <property type="nucleotide sequence ID" value="NZ_PXYI01000003.1"/>
</dbReference>
<dbReference type="InterPro" id="IPR010093">
    <property type="entry name" value="SinI_DNA-bd"/>
</dbReference>
<name>A0A2P7QRX3_9SPHN</name>
<dbReference type="Pfam" id="PF01590">
    <property type="entry name" value="GAF"/>
    <property type="match status" value="1"/>
</dbReference>
<protein>
    <submittedName>
        <fullName evidence="3">Histidine kinase</fullName>
    </submittedName>
</protein>
<evidence type="ECO:0000313" key="3">
    <source>
        <dbReference type="EMBL" id="PSJ40705.1"/>
    </source>
</evidence>
<dbReference type="Proteomes" id="UP000241167">
    <property type="component" value="Unassembled WGS sequence"/>
</dbReference>
<feature type="compositionally biased region" description="Basic and acidic residues" evidence="1">
    <location>
        <begin position="354"/>
        <end position="367"/>
    </location>
</feature>
<dbReference type="GO" id="GO:0003677">
    <property type="term" value="F:DNA binding"/>
    <property type="evidence" value="ECO:0007669"/>
    <property type="project" value="InterPro"/>
</dbReference>
<dbReference type="InterPro" id="IPR009061">
    <property type="entry name" value="DNA-bd_dom_put_sf"/>
</dbReference>
<dbReference type="SUPFAM" id="SSF55781">
    <property type="entry name" value="GAF domain-like"/>
    <property type="match status" value="1"/>
</dbReference>